<evidence type="ECO:0000256" key="4">
    <source>
        <dbReference type="PIRSR" id="PIRSR606689-2"/>
    </source>
</evidence>
<gene>
    <name evidence="6" type="primary">ARL9</name>
</gene>
<dbReference type="Proteomes" id="UP000694580">
    <property type="component" value="Chromosome 18"/>
</dbReference>
<dbReference type="GO" id="GO:0005525">
    <property type="term" value="F:GTP binding"/>
    <property type="evidence" value="ECO:0007669"/>
    <property type="project" value="UniProtKB-KW"/>
</dbReference>
<reference evidence="6" key="3">
    <citation type="submission" date="2025-09" db="UniProtKB">
        <authorList>
            <consortium name="Ensembl"/>
        </authorList>
    </citation>
    <scope>IDENTIFICATION</scope>
</reference>
<keyword evidence="5" id="KW-0472">Membrane</keyword>
<dbReference type="PANTHER" id="PTHR46724:SF2">
    <property type="entry name" value="ADP-RIBOSYLATION FACTOR-LIKE PROTEIN 9"/>
    <property type="match status" value="1"/>
</dbReference>
<evidence type="ECO:0000256" key="2">
    <source>
        <dbReference type="ARBA" id="ARBA00023134"/>
    </source>
</evidence>
<dbReference type="InterPro" id="IPR027417">
    <property type="entry name" value="P-loop_NTPase"/>
</dbReference>
<dbReference type="SMART" id="SM00177">
    <property type="entry name" value="ARF"/>
    <property type="match status" value="1"/>
</dbReference>
<name>A0AAY4CHN3_9TELE</name>
<dbReference type="PANTHER" id="PTHR46724">
    <property type="entry name" value="ADP-RIBOSYLATION FACTOR-LIKE PROTEIN 9-RELATED"/>
    <property type="match status" value="1"/>
</dbReference>
<keyword evidence="5" id="KW-1133">Transmembrane helix</keyword>
<feature type="binding site" evidence="4">
    <location>
        <position position="86"/>
    </location>
    <ligand>
        <name>Mg(2+)</name>
        <dbReference type="ChEBI" id="CHEBI:18420"/>
    </ligand>
</feature>
<dbReference type="InterPro" id="IPR006689">
    <property type="entry name" value="Small_GTPase_ARF/SAR"/>
</dbReference>
<dbReference type="Pfam" id="PF00025">
    <property type="entry name" value="Arf"/>
    <property type="match status" value="1"/>
</dbReference>
<dbReference type="PRINTS" id="PR00328">
    <property type="entry name" value="SAR1GTPBP"/>
</dbReference>
<dbReference type="Ensembl" id="ENSDCDT00010040503.1">
    <property type="protein sequence ID" value="ENSDCDP00010032642.1"/>
    <property type="gene ID" value="ENSDCDG00010020874.1"/>
</dbReference>
<keyword evidence="5" id="KW-0812">Transmembrane</keyword>
<dbReference type="SUPFAM" id="SSF52540">
    <property type="entry name" value="P-loop containing nucleoside triphosphate hydrolases"/>
    <property type="match status" value="1"/>
</dbReference>
<keyword evidence="4" id="KW-0479">Metal-binding</keyword>
<evidence type="ECO:0000256" key="1">
    <source>
        <dbReference type="ARBA" id="ARBA00022741"/>
    </source>
</evidence>
<feature type="binding site" evidence="3">
    <location>
        <position position="126"/>
    </location>
    <ligand>
        <name>GTP</name>
        <dbReference type="ChEBI" id="CHEBI:37565"/>
    </ligand>
</feature>
<dbReference type="InterPro" id="IPR053254">
    <property type="entry name" value="Arf-like_GTPase"/>
</dbReference>
<keyword evidence="1 3" id="KW-0547">Nucleotide-binding</keyword>
<keyword evidence="2 3" id="KW-0342">GTP-binding</keyword>
<protein>
    <submittedName>
        <fullName evidence="6">Uncharacterized protein</fullName>
    </submittedName>
</protein>
<keyword evidence="4" id="KW-0460">Magnesium</keyword>
<sequence length="256" mass="28211">VQPGLWGLVLAAAGGVALAVWSVVWRRRRRGVEPGDRSAASEVLNSPFLPGSGRARQERRWFFLTLQVKSSGQQVLLLGLEGSGKSSLLQCFTAGGLEYDVSPTQGFSAVSVHREEVHVEFLEIGGAEHLRLYWDMYLSRAAVLVYVVDSSDRARLPLARRLLHRLLRPEPRLPLVVLANKQDLPGACSVTDLHEALSLSDLGDQRKMFLIGTHLKKTGAQLDAGLQDARDLILQMVAAVREDQERGHETKACSFL</sequence>
<evidence type="ECO:0000313" key="6">
    <source>
        <dbReference type="Ensembl" id="ENSDCDP00010032642.1"/>
    </source>
</evidence>
<dbReference type="SMART" id="SM00178">
    <property type="entry name" value="SAR"/>
    <property type="match status" value="1"/>
</dbReference>
<dbReference type="GO" id="GO:0003924">
    <property type="term" value="F:GTPase activity"/>
    <property type="evidence" value="ECO:0007669"/>
    <property type="project" value="InterPro"/>
</dbReference>
<proteinExistence type="predicted"/>
<feature type="binding site" evidence="4">
    <location>
        <position position="104"/>
    </location>
    <ligand>
        <name>Mg(2+)</name>
        <dbReference type="ChEBI" id="CHEBI:18420"/>
    </ligand>
</feature>
<evidence type="ECO:0000313" key="7">
    <source>
        <dbReference type="Proteomes" id="UP000694580"/>
    </source>
</evidence>
<feature type="binding site" evidence="3">
    <location>
        <begin position="79"/>
        <end position="86"/>
    </location>
    <ligand>
        <name>GTP</name>
        <dbReference type="ChEBI" id="CHEBI:37565"/>
    </ligand>
</feature>
<reference evidence="6 7" key="1">
    <citation type="submission" date="2020-06" db="EMBL/GenBank/DDBJ databases">
        <authorList>
            <consortium name="Wellcome Sanger Institute Data Sharing"/>
        </authorList>
    </citation>
    <scope>NUCLEOTIDE SEQUENCE [LARGE SCALE GENOMIC DNA]</scope>
</reference>
<organism evidence="6 7">
    <name type="scientific">Denticeps clupeoides</name>
    <name type="common">denticle herring</name>
    <dbReference type="NCBI Taxonomy" id="299321"/>
    <lineage>
        <taxon>Eukaryota</taxon>
        <taxon>Metazoa</taxon>
        <taxon>Chordata</taxon>
        <taxon>Craniata</taxon>
        <taxon>Vertebrata</taxon>
        <taxon>Euteleostomi</taxon>
        <taxon>Actinopterygii</taxon>
        <taxon>Neopterygii</taxon>
        <taxon>Teleostei</taxon>
        <taxon>Clupei</taxon>
        <taxon>Clupeiformes</taxon>
        <taxon>Denticipitoidei</taxon>
        <taxon>Denticipitidae</taxon>
        <taxon>Denticeps</taxon>
    </lineage>
</organism>
<dbReference type="AlphaFoldDB" id="A0AAY4CHN3"/>
<feature type="transmembrane region" description="Helical" evidence="5">
    <location>
        <begin position="6"/>
        <end position="25"/>
    </location>
</feature>
<keyword evidence="7" id="KW-1185">Reference proteome</keyword>
<dbReference type="GeneTree" id="ENSGT00940000159397"/>
<feature type="binding site" evidence="3">
    <location>
        <begin position="180"/>
        <end position="183"/>
    </location>
    <ligand>
        <name>GTP</name>
        <dbReference type="ChEBI" id="CHEBI:37565"/>
    </ligand>
</feature>
<dbReference type="GO" id="GO:0046872">
    <property type="term" value="F:metal ion binding"/>
    <property type="evidence" value="ECO:0007669"/>
    <property type="project" value="UniProtKB-KW"/>
</dbReference>
<evidence type="ECO:0000256" key="5">
    <source>
        <dbReference type="SAM" id="Phobius"/>
    </source>
</evidence>
<accession>A0AAY4CHN3</accession>
<dbReference type="PROSITE" id="PS51417">
    <property type="entry name" value="ARF"/>
    <property type="match status" value="1"/>
</dbReference>
<evidence type="ECO:0000256" key="3">
    <source>
        <dbReference type="PIRSR" id="PIRSR606689-1"/>
    </source>
</evidence>
<reference evidence="6" key="2">
    <citation type="submission" date="2025-08" db="UniProtKB">
        <authorList>
            <consortium name="Ensembl"/>
        </authorList>
    </citation>
    <scope>IDENTIFICATION</scope>
</reference>
<dbReference type="Gene3D" id="3.40.50.300">
    <property type="entry name" value="P-loop containing nucleotide triphosphate hydrolases"/>
    <property type="match status" value="1"/>
</dbReference>